<evidence type="ECO:0000256" key="1">
    <source>
        <dbReference type="SAM" id="SignalP"/>
    </source>
</evidence>
<dbReference type="EMBL" id="FUYP01000011">
    <property type="protein sequence ID" value="SKB62264.1"/>
    <property type="molecule type" value="Genomic_DNA"/>
</dbReference>
<keyword evidence="3" id="KW-1185">Reference proteome</keyword>
<proteinExistence type="predicted"/>
<dbReference type="OrthoDB" id="8448128at2"/>
<name>A0A1T5CS62_9SPHN</name>
<keyword evidence="1" id="KW-0732">Signal</keyword>
<sequence length="280" mass="29300">MAAVKKSAFMLSSATVMMAPAFTTDVYALTPDAHSVGMVKEVAVPLDSSMISLTNGVSQATVASRRTSVQPTISFTSYEFTAENVARSLAMSGTIGALKRGVLTTEAAAEATQLILGSNPVPGEAGSAITALGDIPSGSTILVQRPAPNQDYVFPTKSSGAATGTESPWTVPIAANYAIPAGMSFPVGSQVWVLPVLRPNIDQDDLFGVKITGTLDSYDRPVTVVLPKVRVSKGFSLSFSETEYGGMPWELMPLLMSTSEATDRLADIGTSAFFDIYIGA</sequence>
<accession>A0A1T5CS62</accession>
<protein>
    <submittedName>
        <fullName evidence="2">Uncharacterized protein</fullName>
    </submittedName>
</protein>
<evidence type="ECO:0000313" key="2">
    <source>
        <dbReference type="EMBL" id="SKB62264.1"/>
    </source>
</evidence>
<dbReference type="RefSeq" id="WP_139375744.1">
    <property type="nucleotide sequence ID" value="NZ_FUYP01000011.1"/>
</dbReference>
<dbReference type="AlphaFoldDB" id="A0A1T5CS62"/>
<dbReference type="Proteomes" id="UP000190044">
    <property type="component" value="Unassembled WGS sequence"/>
</dbReference>
<organism evidence="2 3">
    <name type="scientific">Sphingopyxis flava</name>
    <dbReference type="NCBI Taxonomy" id="1507287"/>
    <lineage>
        <taxon>Bacteria</taxon>
        <taxon>Pseudomonadati</taxon>
        <taxon>Pseudomonadota</taxon>
        <taxon>Alphaproteobacteria</taxon>
        <taxon>Sphingomonadales</taxon>
        <taxon>Sphingomonadaceae</taxon>
        <taxon>Sphingopyxis</taxon>
    </lineage>
</organism>
<gene>
    <name evidence="2" type="ORF">SAMN06295937_101166</name>
</gene>
<reference evidence="3" key="1">
    <citation type="submission" date="2017-02" db="EMBL/GenBank/DDBJ databases">
        <authorList>
            <person name="Varghese N."/>
            <person name="Submissions S."/>
        </authorList>
    </citation>
    <scope>NUCLEOTIDE SEQUENCE [LARGE SCALE GENOMIC DNA]</scope>
    <source>
        <strain evidence="3">R11H</strain>
    </source>
</reference>
<evidence type="ECO:0000313" key="3">
    <source>
        <dbReference type="Proteomes" id="UP000190044"/>
    </source>
</evidence>
<feature type="chain" id="PRO_5013341246" evidence="1">
    <location>
        <begin position="22"/>
        <end position="280"/>
    </location>
</feature>
<feature type="signal peptide" evidence="1">
    <location>
        <begin position="1"/>
        <end position="21"/>
    </location>
</feature>